<protein>
    <recommendedName>
        <fullName evidence="3">beta-N-acetylhexosaminidase</fullName>
        <ecNumber evidence="3">3.2.1.52</ecNumber>
    </recommendedName>
    <alternativeName>
        <fullName evidence="6">Beta-N-acetylhexosaminidase</fullName>
    </alternativeName>
    <alternativeName>
        <fullName evidence="7">N-acetyl-beta-glucosaminidase</fullName>
    </alternativeName>
</protein>
<evidence type="ECO:0000256" key="9">
    <source>
        <dbReference type="SAM" id="SignalP"/>
    </source>
</evidence>
<accession>A0A1M5E7K1</accession>
<gene>
    <name evidence="11" type="ORF">SAMN05216361_0283</name>
</gene>
<organism evidence="11 12">
    <name type="scientific">Marisediminitalea aggregata</name>
    <dbReference type="NCBI Taxonomy" id="634436"/>
    <lineage>
        <taxon>Bacteria</taxon>
        <taxon>Pseudomonadati</taxon>
        <taxon>Pseudomonadota</taxon>
        <taxon>Gammaproteobacteria</taxon>
        <taxon>Alteromonadales</taxon>
        <taxon>Alteromonadaceae</taxon>
        <taxon>Marisediminitalea</taxon>
    </lineage>
</organism>
<dbReference type="InterPro" id="IPR015883">
    <property type="entry name" value="Glyco_hydro_20_cat"/>
</dbReference>
<keyword evidence="4" id="KW-0378">Hydrolase</keyword>
<dbReference type="RefSeq" id="WP_073316791.1">
    <property type="nucleotide sequence ID" value="NZ_FQWD01000001.1"/>
</dbReference>
<keyword evidence="9" id="KW-0732">Signal</keyword>
<name>A0A1M5E7K1_9ALTE</name>
<dbReference type="Pfam" id="PF03173">
    <property type="entry name" value="CHB_HEX"/>
    <property type="match status" value="1"/>
</dbReference>
<dbReference type="Gene3D" id="3.30.379.10">
    <property type="entry name" value="Chitobiase/beta-hexosaminidase domain 2-like"/>
    <property type="match status" value="1"/>
</dbReference>
<dbReference type="SUPFAM" id="SSF55545">
    <property type="entry name" value="beta-N-acetylhexosaminidase-like domain"/>
    <property type="match status" value="1"/>
</dbReference>
<dbReference type="InterPro" id="IPR004867">
    <property type="entry name" value="CHB_C_dom"/>
</dbReference>
<dbReference type="InterPro" id="IPR014756">
    <property type="entry name" value="Ig_E-set"/>
</dbReference>
<dbReference type="SUPFAM" id="SSF81296">
    <property type="entry name" value="E set domains"/>
    <property type="match status" value="1"/>
</dbReference>
<feature type="domain" description="Chitobiase/beta-hexosaminidases N-terminal" evidence="10">
    <location>
        <begin position="30"/>
        <end position="193"/>
    </location>
</feature>
<dbReference type="InterPro" id="IPR015882">
    <property type="entry name" value="HEX_bac_N"/>
</dbReference>
<dbReference type="Pfam" id="PF03174">
    <property type="entry name" value="CHB_HEX_C"/>
    <property type="match status" value="1"/>
</dbReference>
<evidence type="ECO:0000256" key="7">
    <source>
        <dbReference type="ARBA" id="ARBA00033000"/>
    </source>
</evidence>
<dbReference type="PRINTS" id="PR00738">
    <property type="entry name" value="GLHYDRLASE20"/>
</dbReference>
<evidence type="ECO:0000256" key="5">
    <source>
        <dbReference type="ARBA" id="ARBA00023295"/>
    </source>
</evidence>
<dbReference type="GO" id="GO:0016020">
    <property type="term" value="C:membrane"/>
    <property type="evidence" value="ECO:0007669"/>
    <property type="project" value="TreeGrafter"/>
</dbReference>
<feature type="chain" id="PRO_5012364034" description="beta-N-acetylhexosaminidase" evidence="9">
    <location>
        <begin position="20"/>
        <end position="831"/>
    </location>
</feature>
<evidence type="ECO:0000256" key="6">
    <source>
        <dbReference type="ARBA" id="ARBA00030512"/>
    </source>
</evidence>
<dbReference type="InterPro" id="IPR017853">
    <property type="entry name" value="GH"/>
</dbReference>
<proteinExistence type="inferred from homology"/>
<evidence type="ECO:0000256" key="4">
    <source>
        <dbReference type="ARBA" id="ARBA00022801"/>
    </source>
</evidence>
<dbReference type="PANTHER" id="PTHR22600:SF57">
    <property type="entry name" value="BETA-N-ACETYLHEXOSAMINIDASE"/>
    <property type="match status" value="1"/>
</dbReference>
<dbReference type="Gene3D" id="3.20.20.80">
    <property type="entry name" value="Glycosidases"/>
    <property type="match status" value="1"/>
</dbReference>
<dbReference type="InterPro" id="IPR012291">
    <property type="entry name" value="CBM2_carb-bd_dom_sf"/>
</dbReference>
<dbReference type="Pfam" id="PF02838">
    <property type="entry name" value="Glyco_hydro_20b"/>
    <property type="match status" value="1"/>
</dbReference>
<evidence type="ECO:0000256" key="3">
    <source>
        <dbReference type="ARBA" id="ARBA00012663"/>
    </source>
</evidence>
<dbReference type="STRING" id="634436.SAMN05216361_0283"/>
<dbReference type="SMART" id="SM01081">
    <property type="entry name" value="CHB_HEX"/>
    <property type="match status" value="1"/>
</dbReference>
<dbReference type="InterPro" id="IPR004866">
    <property type="entry name" value="CHB/HEX_N_dom"/>
</dbReference>
<dbReference type="InterPro" id="IPR025705">
    <property type="entry name" value="Beta_hexosaminidase_sua/sub"/>
</dbReference>
<reference evidence="12" key="1">
    <citation type="submission" date="2016-11" db="EMBL/GenBank/DDBJ databases">
        <authorList>
            <person name="Varghese N."/>
            <person name="Submissions S."/>
        </authorList>
    </citation>
    <scope>NUCLEOTIDE SEQUENCE [LARGE SCALE GENOMIC DNA]</scope>
    <source>
        <strain evidence="12">CGMCC 1.8995</strain>
    </source>
</reference>
<dbReference type="GO" id="GO:0004563">
    <property type="term" value="F:beta-N-acetylhexosaminidase activity"/>
    <property type="evidence" value="ECO:0007669"/>
    <property type="project" value="UniProtKB-EC"/>
</dbReference>
<evidence type="ECO:0000313" key="12">
    <source>
        <dbReference type="Proteomes" id="UP000184520"/>
    </source>
</evidence>
<comment type="similarity">
    <text evidence="2">Belongs to the glycosyl hydrolase 20 family.</text>
</comment>
<feature type="signal peptide" evidence="9">
    <location>
        <begin position="1"/>
        <end position="19"/>
    </location>
</feature>
<dbReference type="GO" id="GO:0030203">
    <property type="term" value="P:glycosaminoglycan metabolic process"/>
    <property type="evidence" value="ECO:0007669"/>
    <property type="project" value="TreeGrafter"/>
</dbReference>
<dbReference type="InterPro" id="IPR013783">
    <property type="entry name" value="Ig-like_fold"/>
</dbReference>
<dbReference type="AlphaFoldDB" id="A0A1M5E7K1"/>
<dbReference type="Pfam" id="PF00728">
    <property type="entry name" value="Glyco_hydro_20"/>
    <property type="match status" value="1"/>
</dbReference>
<dbReference type="EC" id="3.2.1.52" evidence="3"/>
<evidence type="ECO:0000256" key="1">
    <source>
        <dbReference type="ARBA" id="ARBA00001231"/>
    </source>
</evidence>
<dbReference type="SUPFAM" id="SSF49384">
    <property type="entry name" value="Carbohydrate-binding domain"/>
    <property type="match status" value="1"/>
</dbReference>
<dbReference type="GO" id="GO:0005975">
    <property type="term" value="P:carbohydrate metabolic process"/>
    <property type="evidence" value="ECO:0007669"/>
    <property type="project" value="InterPro"/>
</dbReference>
<dbReference type="PANTHER" id="PTHR22600">
    <property type="entry name" value="BETA-HEXOSAMINIDASE"/>
    <property type="match status" value="1"/>
</dbReference>
<evidence type="ECO:0000256" key="8">
    <source>
        <dbReference type="PIRSR" id="PIRSR625705-1"/>
    </source>
</evidence>
<comment type="catalytic activity">
    <reaction evidence="1">
        <text>Hydrolysis of terminal non-reducing N-acetyl-D-hexosamine residues in N-acetyl-beta-D-hexosaminides.</text>
        <dbReference type="EC" id="3.2.1.52"/>
    </reaction>
</comment>
<dbReference type="EMBL" id="FQWD01000001">
    <property type="protein sequence ID" value="SHF75114.1"/>
    <property type="molecule type" value="Genomic_DNA"/>
</dbReference>
<evidence type="ECO:0000313" key="11">
    <source>
        <dbReference type="EMBL" id="SHF75114.1"/>
    </source>
</evidence>
<dbReference type="Gene3D" id="2.60.40.290">
    <property type="match status" value="1"/>
</dbReference>
<feature type="active site" description="Proton donor" evidence="8">
    <location>
        <position position="528"/>
    </location>
</feature>
<evidence type="ECO:0000259" key="10">
    <source>
        <dbReference type="SMART" id="SM01081"/>
    </source>
</evidence>
<dbReference type="Gene3D" id="2.60.40.10">
    <property type="entry name" value="Immunoglobulins"/>
    <property type="match status" value="1"/>
</dbReference>
<keyword evidence="12" id="KW-1185">Reference proteome</keyword>
<dbReference type="OrthoDB" id="9763537at2"/>
<evidence type="ECO:0000256" key="2">
    <source>
        <dbReference type="ARBA" id="ARBA00006285"/>
    </source>
</evidence>
<dbReference type="SUPFAM" id="SSF51445">
    <property type="entry name" value="(Trans)glycosidases"/>
    <property type="match status" value="1"/>
</dbReference>
<sequence>MMKNYLGWLLCLASTQALATTQPELNQLGRTLIVSYQVQNNIAQVPCSTDIMEGKCFTAQLTLSTQDIPVTQGTSLYFSHMSPIADVEANNANITVSHINGDLHRIDFLEEVNTNTSIAINIKAPFWHASRSDVMPNYYLVSGELEPVVIDSTRLQHRTDSQLPVAGHALSWTKPEQYRRNKDDALPFETARYDYDQAPAQWTVESRNRVIPQVVSQSEQLGFVNLTGIRLPQQLPALLAWQPLLAQFGLSVGEQTDFTPVDVRINDSDFNSLDAYRLTVSETGIAIHAASEHAAGYALVTLAQLVDPQTKRINYTHIEDAPRFDYRGVHIDIARNFNGKQVLTTIIEQMAILKLNKLHLHISDDEGWRLEIPGLPELTDIGAYRCHDLSEQQCLLPQLGGGPHRNSPNNGYLTIADYQQLLVQANNLGIEVIPSLDMPGHVRAAVKSMQVRYNKLMAQGKPEQARMYLLTEPGDPSQYRSIQFYNDNTLNPCIDSTYRFLDKVLNELKVMHADAGVPLRTYHMGADETAGAWTQSPACLASGVDQDNLTGMFIERVVKLGNRYGLTMAGWSDGMDKALPALTNSQIQVNVWDTLFWGATKTVSHWLHAKVPTVLSLPDVLYFDFPYQNNPLEPGYYWAAKSVSLRKVFEFMPEDMHQMAQLWTDRMGKAYDDKPVSGDFPIAGMQSQLWTEVTRTPDSVEYMLFPRLLAFAERAWHHADWEGKVTQPHFASEVNNDYASFAHAMATRHYPRLIAHDINVRVPPPGVKQENEQLFLRALLPNLALEYSPDGVHWHRYSAPLRKGEAMMVRARVLHTDKTSRVVQLDSPLAQ</sequence>
<dbReference type="GO" id="GO:0030247">
    <property type="term" value="F:polysaccharide binding"/>
    <property type="evidence" value="ECO:0007669"/>
    <property type="project" value="InterPro"/>
</dbReference>
<dbReference type="Proteomes" id="UP000184520">
    <property type="component" value="Unassembled WGS sequence"/>
</dbReference>
<dbReference type="InterPro" id="IPR029018">
    <property type="entry name" value="Hex-like_dom2"/>
</dbReference>
<dbReference type="InterPro" id="IPR008965">
    <property type="entry name" value="CBM2/CBM3_carb-bd_dom_sf"/>
</dbReference>
<keyword evidence="5" id="KW-0326">Glycosidase</keyword>